<keyword evidence="1" id="KW-0812">Transmembrane</keyword>
<organism evidence="2 3">
    <name type="scientific">Roseateles saccharophilus</name>
    <name type="common">Pseudomonas saccharophila</name>
    <dbReference type="NCBI Taxonomy" id="304"/>
    <lineage>
        <taxon>Bacteria</taxon>
        <taxon>Pseudomonadati</taxon>
        <taxon>Pseudomonadota</taxon>
        <taxon>Betaproteobacteria</taxon>
        <taxon>Burkholderiales</taxon>
        <taxon>Sphaerotilaceae</taxon>
        <taxon>Roseateles</taxon>
    </lineage>
</organism>
<dbReference type="RefSeq" id="WP_132570881.1">
    <property type="nucleotide sequence ID" value="NZ_CBCSGL010000068.1"/>
</dbReference>
<sequence length="80" mass="8739">MSQFERFFTIALLAVATLGFGAMGLCGTVFTVSAVPDIFRQGPNSYGTVVLIFSVPCLIGGGVLTWWAGRRLWRLFKPQP</sequence>
<accession>A0A4R3VE68</accession>
<evidence type="ECO:0000313" key="3">
    <source>
        <dbReference type="Proteomes" id="UP000295110"/>
    </source>
</evidence>
<keyword evidence="3" id="KW-1185">Reference proteome</keyword>
<keyword evidence="1" id="KW-0472">Membrane</keyword>
<dbReference type="AlphaFoldDB" id="A0A4R3VE68"/>
<dbReference type="OrthoDB" id="8906679at2"/>
<comment type="caution">
    <text evidence="2">The sequence shown here is derived from an EMBL/GenBank/DDBJ whole genome shotgun (WGS) entry which is preliminary data.</text>
</comment>
<reference evidence="2 3" key="1">
    <citation type="submission" date="2019-03" db="EMBL/GenBank/DDBJ databases">
        <title>Genomic Encyclopedia of Type Strains, Phase IV (KMG-IV): sequencing the most valuable type-strain genomes for metagenomic binning, comparative biology and taxonomic classification.</title>
        <authorList>
            <person name="Goeker M."/>
        </authorList>
    </citation>
    <scope>NUCLEOTIDE SEQUENCE [LARGE SCALE GENOMIC DNA]</scope>
    <source>
        <strain evidence="2 3">DSM 654</strain>
    </source>
</reference>
<gene>
    <name evidence="2" type="ORF">EV671_1007174</name>
</gene>
<dbReference type="EMBL" id="SMBU01000007">
    <property type="protein sequence ID" value="TCV01045.1"/>
    <property type="molecule type" value="Genomic_DNA"/>
</dbReference>
<dbReference type="Proteomes" id="UP000295110">
    <property type="component" value="Unassembled WGS sequence"/>
</dbReference>
<name>A0A4R3VE68_ROSSA</name>
<proteinExistence type="predicted"/>
<evidence type="ECO:0000313" key="2">
    <source>
        <dbReference type="EMBL" id="TCV01045.1"/>
    </source>
</evidence>
<keyword evidence="1" id="KW-1133">Transmembrane helix</keyword>
<feature type="transmembrane region" description="Helical" evidence="1">
    <location>
        <begin position="50"/>
        <end position="69"/>
    </location>
</feature>
<protein>
    <submittedName>
        <fullName evidence="2">Uncharacterized protein</fullName>
    </submittedName>
</protein>
<evidence type="ECO:0000256" key="1">
    <source>
        <dbReference type="SAM" id="Phobius"/>
    </source>
</evidence>